<evidence type="ECO:0000256" key="4">
    <source>
        <dbReference type="ARBA" id="ARBA00022618"/>
    </source>
</evidence>
<accession>A0A1E5VE48</accession>
<feature type="compositionally biased region" description="Basic residues" evidence="9">
    <location>
        <begin position="169"/>
        <end position="178"/>
    </location>
</feature>
<keyword evidence="3" id="KW-1003">Cell membrane</keyword>
<feature type="compositionally biased region" description="Basic and acidic residues" evidence="9">
    <location>
        <begin position="10"/>
        <end position="26"/>
    </location>
</feature>
<comment type="subunit">
    <text evidence="8">Homodimer. Forms long polymer filaments with other SOKs proteins polymers (e.g. SOK1, SOK2, SOK3 and SOK4) crucial for polar localization and biological activity. Binds to ANGUSTIFOLIA (AN).</text>
</comment>
<keyword evidence="2" id="KW-0217">Developmental protein</keyword>
<dbReference type="GO" id="GO:0051301">
    <property type="term" value="P:cell division"/>
    <property type="evidence" value="ECO:0007669"/>
    <property type="project" value="UniProtKB-KW"/>
</dbReference>
<dbReference type="AlphaFoldDB" id="A0A1E5VE48"/>
<comment type="subcellular location">
    <subcellularLocation>
        <location evidence="1">Cell membrane</location>
        <topology evidence="1">Peripheral membrane protein</topology>
        <orientation evidence="1">Cytoplasmic side</orientation>
    </subcellularLocation>
</comment>
<dbReference type="GO" id="GO:0051258">
    <property type="term" value="P:protein polymerization"/>
    <property type="evidence" value="ECO:0007669"/>
    <property type="project" value="UniProtKB-ARBA"/>
</dbReference>
<evidence type="ECO:0000313" key="12">
    <source>
        <dbReference type="Proteomes" id="UP000095767"/>
    </source>
</evidence>
<comment type="caution">
    <text evidence="11">The sequence shown here is derived from an EMBL/GenBank/DDBJ whole genome shotgun (WGS) entry which is preliminary data.</text>
</comment>
<evidence type="ECO:0000256" key="8">
    <source>
        <dbReference type="ARBA" id="ARBA00046534"/>
    </source>
</evidence>
<feature type="domain" description="SOSEKI DIX-like" evidence="10">
    <location>
        <begin position="44"/>
        <end position="130"/>
    </location>
</feature>
<keyword evidence="6" id="KW-0131">Cell cycle</keyword>
<comment type="similarity">
    <text evidence="7">Belongs to the SOSEKI family.</text>
</comment>
<evidence type="ECO:0000259" key="10">
    <source>
        <dbReference type="Pfam" id="PF06136"/>
    </source>
</evidence>
<evidence type="ECO:0000256" key="9">
    <source>
        <dbReference type="SAM" id="MobiDB-lite"/>
    </source>
</evidence>
<feature type="compositionally biased region" description="Low complexity" evidence="9">
    <location>
        <begin position="233"/>
        <end position="244"/>
    </location>
</feature>
<reference evidence="11 12" key="1">
    <citation type="submission" date="2016-09" db="EMBL/GenBank/DDBJ databases">
        <title>The draft genome of Dichanthelium oligosanthes: A C3 panicoid grass species.</title>
        <authorList>
            <person name="Studer A.J."/>
            <person name="Schnable J.C."/>
            <person name="Brutnell T.P."/>
        </authorList>
    </citation>
    <scope>NUCLEOTIDE SEQUENCE [LARGE SCALE GENOMIC DNA]</scope>
    <source>
        <strain evidence="12">cv. Kellogg 1175</strain>
        <tissue evidence="11">Leaf</tissue>
    </source>
</reference>
<dbReference type="PIRSF" id="PIRSF031043">
    <property type="entry name" value="UCP031043"/>
    <property type="match status" value="1"/>
</dbReference>
<dbReference type="Proteomes" id="UP000095767">
    <property type="component" value="Unassembled WGS sequence"/>
</dbReference>
<gene>
    <name evidence="11" type="ORF">BAE44_0015590</name>
</gene>
<dbReference type="OrthoDB" id="1280899at2759"/>
<dbReference type="InterPro" id="IPR010369">
    <property type="entry name" value="SOK"/>
</dbReference>
<keyword evidence="12" id="KW-1185">Reference proteome</keyword>
<dbReference type="PANTHER" id="PTHR31083:SF4">
    <property type="entry name" value="PROTEIN SOSEKI 4-RELATED"/>
    <property type="match status" value="1"/>
</dbReference>
<dbReference type="GO" id="GO:0051302">
    <property type="term" value="P:regulation of cell division"/>
    <property type="evidence" value="ECO:0007669"/>
    <property type="project" value="UniProtKB-ARBA"/>
</dbReference>
<evidence type="ECO:0000256" key="7">
    <source>
        <dbReference type="ARBA" id="ARBA00024211"/>
    </source>
</evidence>
<dbReference type="InterPro" id="IPR048351">
    <property type="entry name" value="SOK_DIX"/>
</dbReference>
<feature type="compositionally biased region" description="Low complexity" evidence="9">
    <location>
        <begin position="142"/>
        <end position="162"/>
    </location>
</feature>
<dbReference type="GO" id="GO:0090708">
    <property type="term" value="P:specification of plant organ axis polarity"/>
    <property type="evidence" value="ECO:0007669"/>
    <property type="project" value="UniProtKB-ARBA"/>
</dbReference>
<feature type="region of interest" description="Disordered" evidence="9">
    <location>
        <begin position="1"/>
        <end position="38"/>
    </location>
</feature>
<evidence type="ECO:0000256" key="6">
    <source>
        <dbReference type="ARBA" id="ARBA00023306"/>
    </source>
</evidence>
<evidence type="ECO:0000256" key="1">
    <source>
        <dbReference type="ARBA" id="ARBA00004413"/>
    </source>
</evidence>
<evidence type="ECO:0000256" key="5">
    <source>
        <dbReference type="ARBA" id="ARBA00023136"/>
    </source>
</evidence>
<proteinExistence type="inferred from homology"/>
<dbReference type="PANTHER" id="PTHR31083">
    <property type="entry name" value="UPSTREAM OF FLC PROTEIN (DUF966)"/>
    <property type="match status" value="1"/>
</dbReference>
<organism evidence="11 12">
    <name type="scientific">Dichanthelium oligosanthes</name>
    <dbReference type="NCBI Taxonomy" id="888268"/>
    <lineage>
        <taxon>Eukaryota</taxon>
        <taxon>Viridiplantae</taxon>
        <taxon>Streptophyta</taxon>
        <taxon>Embryophyta</taxon>
        <taxon>Tracheophyta</taxon>
        <taxon>Spermatophyta</taxon>
        <taxon>Magnoliopsida</taxon>
        <taxon>Liliopsida</taxon>
        <taxon>Poales</taxon>
        <taxon>Poaceae</taxon>
        <taxon>PACMAD clade</taxon>
        <taxon>Panicoideae</taxon>
        <taxon>Panicodae</taxon>
        <taxon>Paniceae</taxon>
        <taxon>Dichantheliinae</taxon>
        <taxon>Dichanthelium</taxon>
    </lineage>
</organism>
<dbReference type="Pfam" id="PF06136">
    <property type="entry name" value="SOK"/>
    <property type="match status" value="1"/>
</dbReference>
<evidence type="ECO:0000256" key="3">
    <source>
        <dbReference type="ARBA" id="ARBA00022475"/>
    </source>
</evidence>
<dbReference type="EMBL" id="LWDX02042644">
    <property type="protein sequence ID" value="OEL23391.1"/>
    <property type="molecule type" value="Genomic_DNA"/>
</dbReference>
<dbReference type="STRING" id="888268.A0A1E5VE48"/>
<evidence type="ECO:0000256" key="2">
    <source>
        <dbReference type="ARBA" id="ARBA00022473"/>
    </source>
</evidence>
<dbReference type="InterPro" id="IPR021182">
    <property type="entry name" value="SOK_magnoliopsida"/>
</dbReference>
<name>A0A1E5VE48_9POAL</name>
<keyword evidence="4" id="KW-0132">Cell division</keyword>
<sequence length="421" mass="45566">MAVVVAGSRARAEQARMQWREQEPRSPDMAAPPRPPRARPARAAVVYYLARNGHLEHPHFMEVALSCPDGLYLRDVIDRLDALRGKGMARMYSWASKRSYRNGFVWHDLSDDDYIHPVVGREYVLKGTERLHPAVPPPLLDAAAASSSSSGSQETPSSSSSARWEAHGRPAHAHRKKSASACGAADGLGEYVMYKGEERAADAATQTDDAGRGRGHPRRVQAPAAGQDELSRAETSPPTASTSPETLEALIKADGRLVAAVSGSGRARASSVLMQLISCGSVSVRDAHASPVMPRSLHHHHHHRRARPPRPPASAAVAAADVPSYRAKIVEDKEYFSGSIIETAKRSPADDDASQDLAVLRRSSSYNADRMLLLPYGCRVIKLELAKEAGDLHDRCIPRKPKGKKDGYLVISCAAQGNNKG</sequence>
<keyword evidence="5" id="KW-0472">Membrane</keyword>
<protein>
    <submittedName>
        <fullName evidence="11">Protein UPSTREAM OF FLC</fullName>
    </submittedName>
</protein>
<feature type="region of interest" description="Disordered" evidence="9">
    <location>
        <begin position="135"/>
        <end position="180"/>
    </location>
</feature>
<feature type="region of interest" description="Disordered" evidence="9">
    <location>
        <begin position="200"/>
        <end position="244"/>
    </location>
</feature>
<dbReference type="GO" id="GO:0005886">
    <property type="term" value="C:plasma membrane"/>
    <property type="evidence" value="ECO:0007669"/>
    <property type="project" value="UniProtKB-SubCell"/>
</dbReference>
<evidence type="ECO:0000313" key="11">
    <source>
        <dbReference type="EMBL" id="OEL23391.1"/>
    </source>
</evidence>
<dbReference type="GO" id="GO:2000067">
    <property type="term" value="P:regulation of root morphogenesis"/>
    <property type="evidence" value="ECO:0007669"/>
    <property type="project" value="UniProtKB-ARBA"/>
</dbReference>